<proteinExistence type="predicted"/>
<dbReference type="InterPro" id="IPR025110">
    <property type="entry name" value="AMP-bd_C"/>
</dbReference>
<dbReference type="EMBL" id="JAUTXY010000011">
    <property type="protein sequence ID" value="MEE2060079.1"/>
    <property type="molecule type" value="Genomic_DNA"/>
</dbReference>
<feature type="domain" description="AMP-binding enzyme C-terminal" evidence="2">
    <location>
        <begin position="425"/>
        <end position="503"/>
    </location>
</feature>
<dbReference type="PROSITE" id="PS00455">
    <property type="entry name" value="AMP_BINDING"/>
    <property type="match status" value="1"/>
</dbReference>
<feature type="domain" description="AMP-dependent synthetase/ligase" evidence="1">
    <location>
        <begin position="10"/>
        <end position="375"/>
    </location>
</feature>
<comment type="caution">
    <text evidence="3">The sequence shown here is derived from an EMBL/GenBank/DDBJ whole genome shotgun (WGS) entry which is preliminary data.</text>
</comment>
<dbReference type="InterPro" id="IPR000873">
    <property type="entry name" value="AMP-dep_synth/lig_dom"/>
</dbReference>
<dbReference type="Gene3D" id="3.30.300.30">
    <property type="match status" value="1"/>
</dbReference>
<name>A0ABU7LEV4_9NOCA</name>
<dbReference type="InterPro" id="IPR045851">
    <property type="entry name" value="AMP-bd_C_sf"/>
</dbReference>
<evidence type="ECO:0000259" key="1">
    <source>
        <dbReference type="Pfam" id="PF00501"/>
    </source>
</evidence>
<accession>A0ABU7LEV4</accession>
<dbReference type="SUPFAM" id="SSF56801">
    <property type="entry name" value="Acetyl-CoA synthetase-like"/>
    <property type="match status" value="1"/>
</dbReference>
<evidence type="ECO:0000313" key="3">
    <source>
        <dbReference type="EMBL" id="MEE2060079.1"/>
    </source>
</evidence>
<gene>
    <name evidence="3" type="ORF">Q7514_21380</name>
</gene>
<dbReference type="Proteomes" id="UP001336020">
    <property type="component" value="Unassembled WGS sequence"/>
</dbReference>
<dbReference type="Gene3D" id="3.40.50.12780">
    <property type="entry name" value="N-terminal domain of ligase-like"/>
    <property type="match status" value="1"/>
</dbReference>
<sequence length="515" mass="56295">MRTVCANFYQYAGEVPDKVAVIEASGASVTYGDLYRVANRISHALRGEGLQVGDKVALLSSNTADFLALLLGAEQVGIKVVPVNYHLTASEIAYIIDSSSSKLLFVEERHLSAARRALSTTALPLDRCITLGYPTSAGRMFADFIDRRSEAPPPERVHGSVMLYTSGTTGRPKGVHWPAHKVDPETAAQSIDPMMALRGMEHDLDAVSIITGPLYHGAPLGWGLQALHHGHTVVLMEKWDSRSFLQKVQHYGVTTAQMAPIHFHRLLQLSIAERRRYDTGSLKVVSHSGAATPIPTKRRMLEWLGPVLFEYYASSEGYGTSITSADWLEHPGSVGRADGNGAHMKILDDLHNPLPAGEVGTLWIQNPGGLTSEYFGDPDKTAAARLGTYFTTGDMAYIDQDGWLFIVDRRTDMILSGGVNIYPAEIEDVMRVHAAIDDIAVLGLPDDEWGQRVHAVVVPSSTVEAGDALAREILSATAHSLAKFKIPKSLEFRESLPYSPTGKLLRRVLRDELTH</sequence>
<dbReference type="PANTHER" id="PTHR43767:SF1">
    <property type="entry name" value="NONRIBOSOMAL PEPTIDE SYNTHASE PES1 (EUROFUNG)-RELATED"/>
    <property type="match status" value="1"/>
</dbReference>
<dbReference type="PANTHER" id="PTHR43767">
    <property type="entry name" value="LONG-CHAIN-FATTY-ACID--COA LIGASE"/>
    <property type="match status" value="1"/>
</dbReference>
<dbReference type="Pfam" id="PF13193">
    <property type="entry name" value="AMP-binding_C"/>
    <property type="match status" value="1"/>
</dbReference>
<protein>
    <submittedName>
        <fullName evidence="3">AMP-binding protein</fullName>
    </submittedName>
</protein>
<dbReference type="Pfam" id="PF00501">
    <property type="entry name" value="AMP-binding"/>
    <property type="match status" value="1"/>
</dbReference>
<organism evidence="3 4">
    <name type="scientific">Rhodococcus artemisiae</name>
    <dbReference type="NCBI Taxonomy" id="714159"/>
    <lineage>
        <taxon>Bacteria</taxon>
        <taxon>Bacillati</taxon>
        <taxon>Actinomycetota</taxon>
        <taxon>Actinomycetes</taxon>
        <taxon>Mycobacteriales</taxon>
        <taxon>Nocardiaceae</taxon>
        <taxon>Rhodococcus</taxon>
    </lineage>
</organism>
<dbReference type="InterPro" id="IPR020845">
    <property type="entry name" value="AMP-binding_CS"/>
</dbReference>
<dbReference type="InterPro" id="IPR042099">
    <property type="entry name" value="ANL_N_sf"/>
</dbReference>
<keyword evidence="4" id="KW-1185">Reference proteome</keyword>
<evidence type="ECO:0000259" key="2">
    <source>
        <dbReference type="Pfam" id="PF13193"/>
    </source>
</evidence>
<evidence type="ECO:0000313" key="4">
    <source>
        <dbReference type="Proteomes" id="UP001336020"/>
    </source>
</evidence>
<reference evidence="3 4" key="1">
    <citation type="submission" date="2023-07" db="EMBL/GenBank/DDBJ databases">
        <authorList>
            <person name="Girao M."/>
            <person name="Carvalho M.F."/>
        </authorList>
    </citation>
    <scope>NUCLEOTIDE SEQUENCE [LARGE SCALE GENOMIC DNA]</scope>
    <source>
        <strain evidence="3 4">YIM65754</strain>
    </source>
</reference>
<dbReference type="InterPro" id="IPR050237">
    <property type="entry name" value="ATP-dep_AMP-bd_enzyme"/>
</dbReference>